<dbReference type="SUPFAM" id="SSF56601">
    <property type="entry name" value="beta-lactamase/transpeptidase-like"/>
    <property type="match status" value="1"/>
</dbReference>
<keyword evidence="1" id="KW-0472">Membrane</keyword>
<reference evidence="3 4" key="1">
    <citation type="journal article" date="2020" name="Int. J. Syst. Evol. Microbiol.">
        <title>Reclassification of Streptomyces castelarensis and Streptomyces sporoclivatus as later heterotypic synonyms of Streptomyces antimycoticus.</title>
        <authorList>
            <person name="Komaki H."/>
            <person name="Tamura T."/>
        </authorList>
    </citation>
    <scope>NUCLEOTIDE SEQUENCE [LARGE SCALE GENOMIC DNA]</scope>
    <source>
        <strain evidence="3 4">NBRC 13459</strain>
    </source>
</reference>
<gene>
    <name evidence="3" type="ORF">SVIO_010350</name>
</gene>
<organism evidence="3 4">
    <name type="scientific">Streptomyces violaceusniger</name>
    <dbReference type="NCBI Taxonomy" id="68280"/>
    <lineage>
        <taxon>Bacteria</taxon>
        <taxon>Bacillati</taxon>
        <taxon>Actinomycetota</taxon>
        <taxon>Actinomycetes</taxon>
        <taxon>Kitasatosporales</taxon>
        <taxon>Streptomycetaceae</taxon>
        <taxon>Streptomyces</taxon>
        <taxon>Streptomyces violaceusniger group</taxon>
    </lineage>
</organism>
<evidence type="ECO:0000256" key="1">
    <source>
        <dbReference type="SAM" id="Phobius"/>
    </source>
</evidence>
<dbReference type="EMBL" id="BJHW01000001">
    <property type="protein sequence ID" value="GDY50412.1"/>
    <property type="molecule type" value="Genomic_DNA"/>
</dbReference>
<dbReference type="InterPro" id="IPR012338">
    <property type="entry name" value="Beta-lactam/transpept-like"/>
</dbReference>
<keyword evidence="1" id="KW-0812">Transmembrane</keyword>
<feature type="transmembrane region" description="Helical" evidence="1">
    <location>
        <begin position="150"/>
        <end position="176"/>
    </location>
</feature>
<dbReference type="Proteomes" id="UP000301309">
    <property type="component" value="Unassembled WGS sequence"/>
</dbReference>
<protein>
    <recommendedName>
        <fullName evidence="2">Beta-lactamase-related domain-containing protein</fullName>
    </recommendedName>
</protein>
<evidence type="ECO:0000259" key="2">
    <source>
        <dbReference type="Pfam" id="PF00144"/>
    </source>
</evidence>
<dbReference type="AlphaFoldDB" id="A0A4D4KP56"/>
<comment type="caution">
    <text evidence="3">The sequence shown here is derived from an EMBL/GenBank/DDBJ whole genome shotgun (WGS) entry which is preliminary data.</text>
</comment>
<feature type="domain" description="Beta-lactamase-related" evidence="2">
    <location>
        <begin position="11"/>
        <end position="118"/>
    </location>
</feature>
<sequence>MPAAIADGVDDHGAGYGYLGGSLHDLAAFAALQLRGGTTADGDTVLTPESVRLMRAEGRLWPTGTATGYGLGWRVGGLDAPLGDAIWHTGATPGYSAMLFLLPKRDIAIVLQQNLYGLLDDEAVMRVGFGAARILAGGQAPTSTTFASPYYWTVFGATACAMTLILTAVRSALLLLRPATPGAGPRRTILTVVWCVAGGLPCAALAWAVDRMSPEQLINWVPDIFISVCVAAAAGAATLILRLVLAIRAARVGRSQSPTAVRTR</sequence>
<evidence type="ECO:0000313" key="4">
    <source>
        <dbReference type="Proteomes" id="UP000301309"/>
    </source>
</evidence>
<feature type="transmembrane region" description="Helical" evidence="1">
    <location>
        <begin position="224"/>
        <end position="245"/>
    </location>
</feature>
<feature type="transmembrane region" description="Helical" evidence="1">
    <location>
        <begin position="188"/>
        <end position="209"/>
    </location>
</feature>
<evidence type="ECO:0000313" key="3">
    <source>
        <dbReference type="EMBL" id="GDY50412.1"/>
    </source>
</evidence>
<name>A0A4D4KP56_STRVO</name>
<keyword evidence="4" id="KW-1185">Reference proteome</keyword>
<dbReference type="Pfam" id="PF00144">
    <property type="entry name" value="Beta-lactamase"/>
    <property type="match status" value="1"/>
</dbReference>
<proteinExistence type="predicted"/>
<dbReference type="Gene3D" id="3.40.710.10">
    <property type="entry name" value="DD-peptidase/beta-lactamase superfamily"/>
    <property type="match status" value="1"/>
</dbReference>
<keyword evidence="1" id="KW-1133">Transmembrane helix</keyword>
<accession>A0A4D4KP56</accession>
<dbReference type="InterPro" id="IPR001466">
    <property type="entry name" value="Beta-lactam-related"/>
</dbReference>